<reference evidence="1" key="1">
    <citation type="journal article" date="2014" name="Front. Microbiol.">
        <title>High frequency of phylogenetically diverse reductive dehalogenase-homologous genes in deep subseafloor sedimentary metagenomes.</title>
        <authorList>
            <person name="Kawai M."/>
            <person name="Futagami T."/>
            <person name="Toyoda A."/>
            <person name="Takaki Y."/>
            <person name="Nishi S."/>
            <person name="Hori S."/>
            <person name="Arai W."/>
            <person name="Tsubouchi T."/>
            <person name="Morono Y."/>
            <person name="Uchiyama I."/>
            <person name="Ito T."/>
            <person name="Fujiyama A."/>
            <person name="Inagaki F."/>
            <person name="Takami H."/>
        </authorList>
    </citation>
    <scope>NUCLEOTIDE SEQUENCE</scope>
    <source>
        <strain evidence="1">Expedition CK06-06</strain>
    </source>
</reference>
<evidence type="ECO:0000313" key="1">
    <source>
        <dbReference type="EMBL" id="GAH37569.1"/>
    </source>
</evidence>
<organism evidence="1">
    <name type="scientific">marine sediment metagenome</name>
    <dbReference type="NCBI Taxonomy" id="412755"/>
    <lineage>
        <taxon>unclassified sequences</taxon>
        <taxon>metagenomes</taxon>
        <taxon>ecological metagenomes</taxon>
    </lineage>
</organism>
<dbReference type="PANTHER" id="PTHR19879:SF9">
    <property type="entry name" value="TRANSCRIPTION INITIATION FACTOR TFIID SUBUNIT 5"/>
    <property type="match status" value="1"/>
</dbReference>
<gene>
    <name evidence="1" type="ORF">S03H2_18283</name>
</gene>
<dbReference type="SUPFAM" id="SSF50998">
    <property type="entry name" value="Quinoprotein alcohol dehydrogenase-like"/>
    <property type="match status" value="1"/>
</dbReference>
<name>X1G7P6_9ZZZZ</name>
<comment type="caution">
    <text evidence="1">The sequence shown here is derived from an EMBL/GenBank/DDBJ whole genome shotgun (WGS) entry which is preliminary data.</text>
</comment>
<sequence length="150" mass="15913">MHSVDFSPDGSQLAVGSDDAAYLLDVGGGQVLYTLDRQPGEVVTTYATFSPDGRLLATCGGGTRDEPIIQLWDFDIGKLLLTFEGPYDYINAIAFSPDGRILAAGGGPQDNVVNLYEADTGKLLKTLWHNRFVLSVSFNPIGNTLASAGG</sequence>
<dbReference type="Gene3D" id="2.130.10.10">
    <property type="entry name" value="YVTN repeat-like/Quinoprotein amine dehydrogenase"/>
    <property type="match status" value="1"/>
</dbReference>
<dbReference type="InterPro" id="IPR015943">
    <property type="entry name" value="WD40/YVTN_repeat-like_dom_sf"/>
</dbReference>
<feature type="non-terminal residue" evidence="1">
    <location>
        <position position="150"/>
    </location>
</feature>
<dbReference type="InterPro" id="IPR011047">
    <property type="entry name" value="Quinoprotein_ADH-like_sf"/>
</dbReference>
<protein>
    <submittedName>
        <fullName evidence="1">Uncharacterized protein</fullName>
    </submittedName>
</protein>
<dbReference type="InterPro" id="IPR001680">
    <property type="entry name" value="WD40_rpt"/>
</dbReference>
<dbReference type="EMBL" id="BARU01009480">
    <property type="protein sequence ID" value="GAH37569.1"/>
    <property type="molecule type" value="Genomic_DNA"/>
</dbReference>
<dbReference type="PANTHER" id="PTHR19879">
    <property type="entry name" value="TRANSCRIPTION INITIATION FACTOR TFIID"/>
    <property type="match status" value="1"/>
</dbReference>
<proteinExistence type="predicted"/>
<dbReference type="AlphaFoldDB" id="X1G7P6"/>
<dbReference type="SMART" id="SM00320">
    <property type="entry name" value="WD40"/>
    <property type="match status" value="3"/>
</dbReference>
<dbReference type="Pfam" id="PF00400">
    <property type="entry name" value="WD40"/>
    <property type="match status" value="4"/>
</dbReference>
<accession>X1G7P6</accession>